<dbReference type="Pfam" id="PF04326">
    <property type="entry name" value="SLFN_AlbA_2"/>
    <property type="match status" value="1"/>
</dbReference>
<dbReference type="EMBL" id="SDPP02000001">
    <property type="protein sequence ID" value="KAA1380316.1"/>
    <property type="molecule type" value="Genomic_DNA"/>
</dbReference>
<gene>
    <name evidence="2" type="ORF">ESP62_003735</name>
</gene>
<dbReference type="RefSeq" id="WP_129180660.1">
    <property type="nucleotide sequence ID" value="NZ_JAGIOG010000001.1"/>
</dbReference>
<dbReference type="Gene3D" id="3.30.950.30">
    <property type="entry name" value="Schlafen, AAA domain"/>
    <property type="match status" value="1"/>
</dbReference>
<evidence type="ECO:0000259" key="1">
    <source>
        <dbReference type="Pfam" id="PF04326"/>
    </source>
</evidence>
<dbReference type="InterPro" id="IPR038475">
    <property type="entry name" value="RecG_C_sf"/>
</dbReference>
<dbReference type="Gene3D" id="1.10.10.10">
    <property type="entry name" value="Winged helix-like DNA-binding domain superfamily/Winged helix DNA-binding domain"/>
    <property type="match status" value="2"/>
</dbReference>
<dbReference type="PANTHER" id="PTHR30595">
    <property type="entry name" value="GLPR-RELATED TRANSCRIPTIONAL REPRESSOR"/>
    <property type="match status" value="1"/>
</dbReference>
<dbReference type="Proteomes" id="UP001515100">
    <property type="component" value="Unassembled WGS sequence"/>
</dbReference>
<dbReference type="Pfam" id="PF13749">
    <property type="entry name" value="HATPase_c_4"/>
    <property type="match status" value="1"/>
</dbReference>
<dbReference type="InterPro" id="IPR036388">
    <property type="entry name" value="WH-like_DNA-bd_sf"/>
</dbReference>
<dbReference type="InterPro" id="IPR038461">
    <property type="entry name" value="Schlafen_AlbA_2_dom_sf"/>
</dbReference>
<evidence type="ECO:0000313" key="2">
    <source>
        <dbReference type="EMBL" id="KAA1380316.1"/>
    </source>
</evidence>
<protein>
    <submittedName>
        <fullName evidence="2">MarR family transcriptional regulator</fullName>
    </submittedName>
</protein>
<dbReference type="OrthoDB" id="9805115at2"/>
<dbReference type="InterPro" id="IPR007421">
    <property type="entry name" value="Schlafen_AlbA_2_dom"/>
</dbReference>
<feature type="domain" description="Schlafen AlbA-2" evidence="1">
    <location>
        <begin position="13"/>
        <end position="121"/>
    </location>
</feature>
<accession>A0A641AQD9</accession>
<name>A0A641AQD9_9ACTN</name>
<dbReference type="SUPFAM" id="SSF46785">
    <property type="entry name" value="Winged helix' DNA-binding domain"/>
    <property type="match status" value="1"/>
</dbReference>
<organism evidence="2 3">
    <name type="scientific">Aeromicrobium fastidiosum</name>
    <dbReference type="NCBI Taxonomy" id="52699"/>
    <lineage>
        <taxon>Bacteria</taxon>
        <taxon>Bacillati</taxon>
        <taxon>Actinomycetota</taxon>
        <taxon>Actinomycetes</taxon>
        <taxon>Propionibacteriales</taxon>
        <taxon>Nocardioidaceae</taxon>
        <taxon>Aeromicrobium</taxon>
    </lineage>
</organism>
<dbReference type="PANTHER" id="PTHR30595:SF6">
    <property type="entry name" value="SCHLAFEN ALBA-2 DOMAIN-CONTAINING PROTEIN"/>
    <property type="match status" value="1"/>
</dbReference>
<keyword evidence="3" id="KW-1185">Reference proteome</keyword>
<proteinExistence type="predicted"/>
<evidence type="ECO:0000313" key="3">
    <source>
        <dbReference type="Proteomes" id="UP001515100"/>
    </source>
</evidence>
<comment type="caution">
    <text evidence="2">The sequence shown here is derived from an EMBL/GenBank/DDBJ whole genome shotgun (WGS) entry which is preliminary data.</text>
</comment>
<sequence length="562" mass="61561">MAVRTFELAGAGESLSVEFKRGRPAPNDRTLIEAAVCMANGPGGSILVGVDDDGTVTGTPPRHGAATNPTLVEALILNRTNPSLVCAVTVETVPEGEVIIIDVPPAQTVTGTKDGVYKRRSLKVDGSPECVPYEPMEMWSQQFVLSGQDYADVEARSATLDDLDPAEFERFRTMAGRPGGDQSIAKLSDQDLGRALGVLRSGGVADHTVTLGGILLFGREASLRRFVPNAEAAFVELNGLKVSVNDDFARPLLRSAEELFAAVQSRNAESEIQWGLHRLAVQRIPQIAVREAVANAMVHRDYAERGMTRVQIDRQLLTVESPGGFPPGVTRDNLLSTSRPRSRTLADAFKRAGIVERSGRGVGLMFDALLRTGRAEPDYSRSTDRSVTVSFEISEVDLEMTRFILQREDETQREFSLDELRVLHELRTYGTLQTSEIVDALHLDDQRARLSLAGLVEQGLVESRGVGRGRRHHLTAAFYRLSEDDSAYIRVRGTEPLQHEQMVINYVTEYGSIVRSVAADLCMLDGPQASKLLQRMRAAGLLEQLGERRTARYVLPGSRPGS</sequence>
<dbReference type="AlphaFoldDB" id="A0A641AQD9"/>
<dbReference type="Gene3D" id="3.30.565.60">
    <property type="match status" value="1"/>
</dbReference>
<dbReference type="InterPro" id="IPR036390">
    <property type="entry name" value="WH_DNA-bd_sf"/>
</dbReference>
<reference evidence="2" key="1">
    <citation type="submission" date="2019-09" db="EMBL/GenBank/DDBJ databases">
        <authorList>
            <person name="Li J."/>
        </authorList>
    </citation>
    <scope>NUCLEOTIDE SEQUENCE [LARGE SCALE GENOMIC DNA]</scope>
    <source>
        <strain evidence="2">NRBC 14897</strain>
    </source>
</reference>